<evidence type="ECO:0000256" key="1">
    <source>
        <dbReference type="ARBA" id="ARBA00023239"/>
    </source>
</evidence>
<dbReference type="EMBL" id="FMZW01000023">
    <property type="protein sequence ID" value="SDE27681.1"/>
    <property type="molecule type" value="Genomic_DNA"/>
</dbReference>
<organism evidence="4 5">
    <name type="scientific">Bradyrhizobium brasilense</name>
    <dbReference type="NCBI Taxonomy" id="1419277"/>
    <lineage>
        <taxon>Bacteria</taxon>
        <taxon>Pseudomonadati</taxon>
        <taxon>Pseudomonadota</taxon>
        <taxon>Alphaproteobacteria</taxon>
        <taxon>Hyphomicrobiales</taxon>
        <taxon>Nitrobacteraceae</taxon>
        <taxon>Bradyrhizobium</taxon>
    </lineage>
</organism>
<dbReference type="PANTHER" id="PTHR21240">
    <property type="entry name" value="2-AMINO-3-CARBOXYLMUCONATE-6-SEMIALDEHYDE DECARBOXYLASE"/>
    <property type="match status" value="1"/>
</dbReference>
<dbReference type="GO" id="GO:0016831">
    <property type="term" value="F:carboxy-lyase activity"/>
    <property type="evidence" value="ECO:0007669"/>
    <property type="project" value="InterPro"/>
</dbReference>
<evidence type="ECO:0000259" key="3">
    <source>
        <dbReference type="Pfam" id="PF04909"/>
    </source>
</evidence>
<dbReference type="GO" id="GO:0016787">
    <property type="term" value="F:hydrolase activity"/>
    <property type="evidence" value="ECO:0007669"/>
    <property type="project" value="InterPro"/>
</dbReference>
<dbReference type="InterPro" id="IPR032466">
    <property type="entry name" value="Metal_Hydrolase"/>
</dbReference>
<feature type="region of interest" description="Disordered" evidence="2">
    <location>
        <begin position="62"/>
        <end position="91"/>
    </location>
</feature>
<sequence>MNIQLRERPETASPTSIKTAIADCDIHPARATKDELYPYLEKRWHAHLETFGVHAYQGMMGGPPYPKAQPNASRRDAYPPEGGPQGSSLSFMQKQHLDPNNVALGVLNPLNTGQGIRNQDLAGAICSAINDWQIEKWTSKDTRLKGSVVVANEDGMSAAAEIRKRAGDTNFVQVLLLSRNVEPLGQRRYWPIYEAAQEAGLPIGVHAFGFGGNPITASGWPSYYIEEMVGHSQCQQTALASLVLEGVFERFPKLKMVMVEAGFGWAPSLAWRLDKVFSRLHAEVPHLKRKPSEYIRDHIWWTTQPMEDPESRDHLFQTIEWIGWDRLLFATDYPHWDYDEPSRVLPAGVSDANRQAFYLDNAKQLYGIA</sequence>
<feature type="domain" description="Amidohydrolase-related" evidence="3">
    <location>
        <begin position="23"/>
        <end position="368"/>
    </location>
</feature>
<accession>A0A1G7BKQ2</accession>
<dbReference type="RefSeq" id="WP_092085274.1">
    <property type="nucleotide sequence ID" value="NZ_FMZW01000023.1"/>
</dbReference>
<name>A0A1G7BKQ2_9BRAD</name>
<evidence type="ECO:0000313" key="4">
    <source>
        <dbReference type="EMBL" id="SDE27681.1"/>
    </source>
</evidence>
<dbReference type="AlphaFoldDB" id="A0A1G7BKQ2"/>
<evidence type="ECO:0000313" key="5">
    <source>
        <dbReference type="Proteomes" id="UP000199245"/>
    </source>
</evidence>
<keyword evidence="1" id="KW-0456">Lyase</keyword>
<evidence type="ECO:0000256" key="2">
    <source>
        <dbReference type="SAM" id="MobiDB-lite"/>
    </source>
</evidence>
<dbReference type="SUPFAM" id="SSF51556">
    <property type="entry name" value="Metallo-dependent hydrolases"/>
    <property type="match status" value="1"/>
</dbReference>
<dbReference type="Gene3D" id="3.20.20.140">
    <property type="entry name" value="Metal-dependent hydrolases"/>
    <property type="match status" value="1"/>
</dbReference>
<reference evidence="4 5" key="1">
    <citation type="submission" date="2016-10" db="EMBL/GenBank/DDBJ databases">
        <authorList>
            <person name="de Groot N.N."/>
        </authorList>
    </citation>
    <scope>NUCLEOTIDE SEQUENCE [LARGE SCALE GENOMIC DNA]</scope>
    <source>
        <strain evidence="4 5">R5</strain>
    </source>
</reference>
<dbReference type="GO" id="GO:0005737">
    <property type="term" value="C:cytoplasm"/>
    <property type="evidence" value="ECO:0007669"/>
    <property type="project" value="TreeGrafter"/>
</dbReference>
<gene>
    <name evidence="4" type="ORF">SAMN05216337_10238</name>
</gene>
<dbReference type="InterPro" id="IPR032465">
    <property type="entry name" value="ACMSD"/>
</dbReference>
<dbReference type="GO" id="GO:0019748">
    <property type="term" value="P:secondary metabolic process"/>
    <property type="evidence" value="ECO:0007669"/>
    <property type="project" value="TreeGrafter"/>
</dbReference>
<proteinExistence type="predicted"/>
<protein>
    <recommendedName>
        <fullName evidence="3">Amidohydrolase-related domain-containing protein</fullName>
    </recommendedName>
</protein>
<dbReference type="PANTHER" id="PTHR21240:SF28">
    <property type="entry name" value="ISO-OROTATE DECARBOXYLASE (EUROFUNG)"/>
    <property type="match status" value="1"/>
</dbReference>
<dbReference type="Proteomes" id="UP000199245">
    <property type="component" value="Unassembled WGS sequence"/>
</dbReference>
<dbReference type="InterPro" id="IPR006680">
    <property type="entry name" value="Amidohydro-rel"/>
</dbReference>
<dbReference type="Pfam" id="PF04909">
    <property type="entry name" value="Amidohydro_2"/>
    <property type="match status" value="1"/>
</dbReference>